<dbReference type="Proteomes" id="UP001586593">
    <property type="component" value="Unassembled WGS sequence"/>
</dbReference>
<keyword evidence="2" id="KW-0677">Repeat</keyword>
<dbReference type="PANTHER" id="PTHR19918:SF5">
    <property type="entry name" value="MEIOSIS-SPECIFIC APC_C ACTIVATOR PROTEIN AMA1"/>
    <property type="match status" value="1"/>
</dbReference>
<dbReference type="InterPro" id="IPR015943">
    <property type="entry name" value="WD40/YVTN_repeat-like_dom_sf"/>
</dbReference>
<dbReference type="Pfam" id="PF00400">
    <property type="entry name" value="WD40"/>
    <property type="match status" value="1"/>
</dbReference>
<dbReference type="EMBL" id="JAZHXJ010000046">
    <property type="protein sequence ID" value="KAL1879095.1"/>
    <property type="molecule type" value="Genomic_DNA"/>
</dbReference>
<proteinExistence type="predicted"/>
<accession>A0ABR3XTT6</accession>
<dbReference type="InterPro" id="IPR001680">
    <property type="entry name" value="WD40_rpt"/>
</dbReference>
<gene>
    <name evidence="4" type="ORF">VTK73DRAFT_7319</name>
</gene>
<reference evidence="4 5" key="1">
    <citation type="journal article" date="2024" name="Commun. Biol.">
        <title>Comparative genomic analysis of thermophilic fungi reveals convergent evolutionary adaptations and gene losses.</title>
        <authorList>
            <person name="Steindorff A.S."/>
            <person name="Aguilar-Pontes M.V."/>
            <person name="Robinson A.J."/>
            <person name="Andreopoulos B."/>
            <person name="LaButti K."/>
            <person name="Kuo A."/>
            <person name="Mondo S."/>
            <person name="Riley R."/>
            <person name="Otillar R."/>
            <person name="Haridas S."/>
            <person name="Lipzen A."/>
            <person name="Grimwood J."/>
            <person name="Schmutz J."/>
            <person name="Clum A."/>
            <person name="Reid I.D."/>
            <person name="Moisan M.C."/>
            <person name="Butler G."/>
            <person name="Nguyen T.T.M."/>
            <person name="Dewar K."/>
            <person name="Conant G."/>
            <person name="Drula E."/>
            <person name="Henrissat B."/>
            <person name="Hansel C."/>
            <person name="Singer S."/>
            <person name="Hutchinson M.I."/>
            <person name="de Vries R.P."/>
            <person name="Natvig D.O."/>
            <person name="Powell A.J."/>
            <person name="Tsang A."/>
            <person name="Grigoriev I.V."/>
        </authorList>
    </citation>
    <scope>NUCLEOTIDE SEQUENCE [LARGE SCALE GENOMIC DNA]</scope>
    <source>
        <strain evidence="4 5">ATCC 24622</strain>
    </source>
</reference>
<dbReference type="PANTHER" id="PTHR19918">
    <property type="entry name" value="CELL DIVISION CYCLE 20 CDC20 FIZZY -RELATED"/>
    <property type="match status" value="1"/>
</dbReference>
<evidence type="ECO:0000256" key="1">
    <source>
        <dbReference type="ARBA" id="ARBA00022574"/>
    </source>
</evidence>
<dbReference type="InterPro" id="IPR036322">
    <property type="entry name" value="WD40_repeat_dom_sf"/>
</dbReference>
<keyword evidence="5" id="KW-1185">Reference proteome</keyword>
<dbReference type="SUPFAM" id="SSF50978">
    <property type="entry name" value="WD40 repeat-like"/>
    <property type="match status" value="1"/>
</dbReference>
<dbReference type="PROSITE" id="PS50082">
    <property type="entry name" value="WD_REPEATS_2"/>
    <property type="match status" value="1"/>
</dbReference>
<name>A0ABR3XTT6_9PEZI</name>
<keyword evidence="1 3" id="KW-0853">WD repeat</keyword>
<evidence type="ECO:0000313" key="4">
    <source>
        <dbReference type="EMBL" id="KAL1879095.1"/>
    </source>
</evidence>
<sequence>MMERRVRSFITSRSGISSQFVQSGTVLRPILQTAHEGRERQVSIGAVWGVGGLAPNGSAVDNGRPQELHGDTNAPLYQTSFSKKGPATEAAERDMRQHEARLAMALKLDRVQRVLKLSVQPSPYKECLQPSTATVLRCKTTWDGIQWAKEGSVSNLRRGSKTQTLITAPFRVLDAPNLRDDFYCSMLAYSPTSHTLVVALGNMLYLWSEQLGARLIDPGAHDNDWITSVAFSSAQGRKGILAYARSNSKMTLMSIRDGEDLPNNLTVAPRFEVNHPAPVTSLSWKPTYTIRPSQNPFDLIPSSARTEELLVGDYAGQIWYYSVEWPERWDYKSKDWRGEMTLLAVIRVHTQQICGLSWSPSGDLFATGGNDNVCFLFETGKIMQRRQRVLRRMELPDTLNYENICGRKRETVAPVALEVGQGLARHKWVHGAAVKAIAFCPWQQGLVATGGGSHDKCIHFFHTSTGAQLAGIDVSAQVTSLIWSTTRRQIVATFGYANPDHPYRMAVFSWPDCRQVAAIPWEGEHRALYAISYPSQPTYKPEQSNCRKRRSRNPTATDSCIAVAASDQVVKFYQVWPSCQTAGGKTNTLGGRDILEDLDSFDKESDIIR</sequence>
<comment type="caution">
    <text evidence="4">The sequence shown here is derived from an EMBL/GenBank/DDBJ whole genome shotgun (WGS) entry which is preliminary data.</text>
</comment>
<evidence type="ECO:0000256" key="2">
    <source>
        <dbReference type="ARBA" id="ARBA00022737"/>
    </source>
</evidence>
<feature type="repeat" description="WD" evidence="3">
    <location>
        <begin position="346"/>
        <end position="378"/>
    </location>
</feature>
<evidence type="ECO:0000256" key="3">
    <source>
        <dbReference type="PROSITE-ProRule" id="PRU00221"/>
    </source>
</evidence>
<dbReference type="SMART" id="SM00320">
    <property type="entry name" value="WD40"/>
    <property type="match status" value="3"/>
</dbReference>
<evidence type="ECO:0000313" key="5">
    <source>
        <dbReference type="Proteomes" id="UP001586593"/>
    </source>
</evidence>
<protein>
    <submittedName>
        <fullName evidence="4">Uncharacterized protein</fullName>
    </submittedName>
</protein>
<dbReference type="Gene3D" id="2.130.10.10">
    <property type="entry name" value="YVTN repeat-like/Quinoprotein amine dehydrogenase"/>
    <property type="match status" value="2"/>
</dbReference>
<dbReference type="InterPro" id="IPR033010">
    <property type="entry name" value="Cdc20/Fizzy"/>
</dbReference>
<organism evidence="4 5">
    <name type="scientific">Phialemonium thermophilum</name>
    <dbReference type="NCBI Taxonomy" id="223376"/>
    <lineage>
        <taxon>Eukaryota</taxon>
        <taxon>Fungi</taxon>
        <taxon>Dikarya</taxon>
        <taxon>Ascomycota</taxon>
        <taxon>Pezizomycotina</taxon>
        <taxon>Sordariomycetes</taxon>
        <taxon>Sordariomycetidae</taxon>
        <taxon>Cephalothecales</taxon>
        <taxon>Cephalothecaceae</taxon>
        <taxon>Phialemonium</taxon>
    </lineage>
</organism>